<reference evidence="10 11" key="1">
    <citation type="journal article" date="2014" name="Genome Announc.">
        <title>Genome Sequence and Methylome of Soil Bacterium Gemmatirosa kalamazoonensis KBS708T, a Member of the Rarely Cultivated Gemmatimonadetes Phylum.</title>
        <authorList>
            <person name="Debruyn J.M."/>
            <person name="Radosevich M."/>
            <person name="Wommack K.E."/>
            <person name="Polson S.W."/>
            <person name="Hauser L.J."/>
            <person name="Fawaz M.N."/>
            <person name="Korlach J."/>
            <person name="Tsai Y.C."/>
        </authorList>
    </citation>
    <scope>NUCLEOTIDE SEQUENCE [LARGE SCALE GENOMIC DNA]</scope>
    <source>
        <strain evidence="10 11">KBS708</strain>
        <plasmid evidence="11">Plasmid 1</plasmid>
    </source>
</reference>
<feature type="transmembrane region" description="Helical" evidence="7">
    <location>
        <begin position="99"/>
        <end position="118"/>
    </location>
</feature>
<gene>
    <name evidence="10" type="ORF">J421_5562</name>
</gene>
<dbReference type="Pfam" id="PF02687">
    <property type="entry name" value="FtsX"/>
    <property type="match status" value="2"/>
</dbReference>
<feature type="transmembrane region" description="Helical" evidence="7">
    <location>
        <begin position="521"/>
        <end position="541"/>
    </location>
</feature>
<organism evidence="10 11">
    <name type="scientific">Gemmatirosa kalamazoonensis</name>
    <dbReference type="NCBI Taxonomy" id="861299"/>
    <lineage>
        <taxon>Bacteria</taxon>
        <taxon>Pseudomonadati</taxon>
        <taxon>Gemmatimonadota</taxon>
        <taxon>Gemmatimonadia</taxon>
        <taxon>Gemmatimonadales</taxon>
        <taxon>Gemmatimonadaceae</taxon>
        <taxon>Gemmatirosa</taxon>
    </lineage>
</organism>
<evidence type="ECO:0000256" key="4">
    <source>
        <dbReference type="ARBA" id="ARBA00022989"/>
    </source>
</evidence>
<feature type="transmembrane region" description="Helical" evidence="7">
    <location>
        <begin position="473"/>
        <end position="495"/>
    </location>
</feature>
<name>W0RRK4_9BACT</name>
<dbReference type="EMBL" id="CP007129">
    <property type="protein sequence ID" value="AHG93097.1"/>
    <property type="molecule type" value="Genomic_DNA"/>
</dbReference>
<evidence type="ECO:0000313" key="10">
    <source>
        <dbReference type="EMBL" id="AHG93097.1"/>
    </source>
</evidence>
<dbReference type="HOGENOM" id="CLU_009433_1_0_0"/>
<evidence type="ECO:0000256" key="7">
    <source>
        <dbReference type="SAM" id="Phobius"/>
    </source>
</evidence>
<dbReference type="KEGG" id="gba:J421_5562"/>
<dbReference type="Pfam" id="PF12704">
    <property type="entry name" value="MacB_PCD"/>
    <property type="match status" value="2"/>
</dbReference>
<evidence type="ECO:0000256" key="6">
    <source>
        <dbReference type="ARBA" id="ARBA00038076"/>
    </source>
</evidence>
<dbReference type="NCBIfam" id="TIGR03434">
    <property type="entry name" value="ADOP"/>
    <property type="match status" value="1"/>
</dbReference>
<geneLocation type="plasmid" evidence="10 11">
    <name>1</name>
</geneLocation>
<accession>W0RRK4</accession>
<comment type="subcellular location">
    <subcellularLocation>
        <location evidence="1">Cell membrane</location>
        <topology evidence="1">Multi-pass membrane protein</topology>
    </subcellularLocation>
</comment>
<dbReference type="AlphaFoldDB" id="W0RRK4"/>
<dbReference type="OrthoDB" id="5933722at2"/>
<evidence type="ECO:0000259" key="9">
    <source>
        <dbReference type="Pfam" id="PF12704"/>
    </source>
</evidence>
<dbReference type="InterPro" id="IPR050250">
    <property type="entry name" value="Macrolide_Exporter_MacB"/>
</dbReference>
<dbReference type="PANTHER" id="PTHR30572:SF4">
    <property type="entry name" value="ABC TRANSPORTER PERMEASE YTRF"/>
    <property type="match status" value="1"/>
</dbReference>
<dbReference type="InParanoid" id="W0RRK4"/>
<feature type="domain" description="ABC3 transporter permease C-terminal" evidence="8">
    <location>
        <begin position="383"/>
        <end position="497"/>
    </location>
</feature>
<keyword evidence="4 7" id="KW-1133">Transmembrane helix</keyword>
<comment type="similarity">
    <text evidence="6">Belongs to the ABC-4 integral membrane protein family.</text>
</comment>
<keyword evidence="10" id="KW-0614">Plasmid</keyword>
<dbReference type="GO" id="GO:0005886">
    <property type="term" value="C:plasma membrane"/>
    <property type="evidence" value="ECO:0007669"/>
    <property type="project" value="UniProtKB-SubCell"/>
</dbReference>
<feature type="transmembrane region" description="Helical" evidence="7">
    <location>
        <begin position="783"/>
        <end position="805"/>
    </location>
</feature>
<evidence type="ECO:0000256" key="1">
    <source>
        <dbReference type="ARBA" id="ARBA00004651"/>
    </source>
</evidence>
<evidence type="ECO:0000256" key="5">
    <source>
        <dbReference type="ARBA" id="ARBA00023136"/>
    </source>
</evidence>
<proteinExistence type="inferred from homology"/>
<feature type="transmembrane region" description="Helical" evidence="7">
    <location>
        <begin position="379"/>
        <end position="405"/>
    </location>
</feature>
<evidence type="ECO:0000256" key="2">
    <source>
        <dbReference type="ARBA" id="ARBA00022475"/>
    </source>
</evidence>
<evidence type="ECO:0000259" key="8">
    <source>
        <dbReference type="Pfam" id="PF02687"/>
    </source>
</evidence>
<feature type="domain" description="MacB-like periplasmic core" evidence="9">
    <location>
        <begin position="528"/>
        <end position="742"/>
    </location>
</feature>
<keyword evidence="3 7" id="KW-0812">Transmembrane</keyword>
<evidence type="ECO:0000256" key="3">
    <source>
        <dbReference type="ARBA" id="ARBA00022692"/>
    </source>
</evidence>
<feature type="domain" description="ABC3 transporter permease C-terminal" evidence="8">
    <location>
        <begin position="786"/>
        <end position="899"/>
    </location>
</feature>
<dbReference type="RefSeq" id="WP_025414406.1">
    <property type="nucleotide sequence ID" value="NZ_CP007129.1"/>
</dbReference>
<sequence length="906" mass="97648">MFRRLFRLPATRQSLERDVDEEIRYHIDRRVDDLVRQGRTLDAARDTAEREYGDRAASRAELVRVDRRRFERTRRRGWWEAVRQDVRFAVRTLRARPGFTLAVALTFGLGLGANAAMFEVVDRLLLRPPAFLRDPSTVHRVYVRYRFQREEIVDRSLEYTRYLDFQRWTTRFSQSAAFAFRELALGDGADAQEMPVAAVSASFFRFYDARPTLGRFFTAREDTVPAGAPVAVLGHAFWRTRYGGRADVLGKTLRVGTVLCTIVGVAPDGFVGMTDERPPAVFIPITTFAGSIQSPETSRGYYTSYSWGWLQMLVRRKPGVTADAATADLTSAYERSWAAQRAQEPGLAPTAIARPTALAGPVSLERGPQASASARVATWLGGVAIAVLLVACANVANLLLARALARRREISMRLALGAGRRRVLGMLLSESLLLALLGGVVGVLAAQFGGAVLRALFLPAGTAGGALGDPRTLLVVAATAVLAGLTTGLMPALGARRNDLTTTLRAGDRGGTATRSRARTVLLVFQGALSVTLLVGAGLFVRSFHNVQSLRLGFDADPVLYVAPNLRGATLSKEERTALGARLLEAARTMPGVEAAALGASVPLSDTWGQSFTVPGVDSVSRFGRFTVQASTGDYFRTMGTRLLRGRPITDDDRADTPPVAVVSEGMASTLWPGRDAIGQCIKIRDGAKDPPCTTVVGIVENIKQTGLGDDQRQQYYLARPQARNGQRPLVFVRMRDGDARHHAESLRRRLQALMPGAGYVTVTPMRDVVDPRMQSWRLGATLFAAFGALALLVAAVGLYAVIAYDVARQTRDIGVRLALGARAGAVLRLVLGAGLRLAASGLAIGGVIALVGARRMAPLLFGESPNDPLVYGAVGAVLLAVAVVACAIPAARAARVDPSVTLRAE</sequence>
<evidence type="ECO:0000313" key="11">
    <source>
        <dbReference type="Proteomes" id="UP000019151"/>
    </source>
</evidence>
<feature type="transmembrane region" description="Helical" evidence="7">
    <location>
        <begin position="826"/>
        <end position="850"/>
    </location>
</feature>
<dbReference type="Proteomes" id="UP000019151">
    <property type="component" value="Plasmid 1"/>
</dbReference>
<protein>
    <submittedName>
        <fullName evidence="10">Permease</fullName>
    </submittedName>
</protein>
<dbReference type="InterPro" id="IPR025857">
    <property type="entry name" value="MacB_PCD"/>
</dbReference>
<feature type="transmembrane region" description="Helical" evidence="7">
    <location>
        <begin position="870"/>
        <end position="892"/>
    </location>
</feature>
<dbReference type="PANTHER" id="PTHR30572">
    <property type="entry name" value="MEMBRANE COMPONENT OF TRANSPORTER-RELATED"/>
    <property type="match status" value="1"/>
</dbReference>
<dbReference type="InterPro" id="IPR003838">
    <property type="entry name" value="ABC3_permease_C"/>
</dbReference>
<keyword evidence="5 7" id="KW-0472">Membrane</keyword>
<dbReference type="GO" id="GO:0022857">
    <property type="term" value="F:transmembrane transporter activity"/>
    <property type="evidence" value="ECO:0007669"/>
    <property type="project" value="TreeGrafter"/>
</dbReference>
<dbReference type="InterPro" id="IPR017800">
    <property type="entry name" value="ADOP"/>
</dbReference>
<feature type="transmembrane region" description="Helical" evidence="7">
    <location>
        <begin position="426"/>
        <end position="453"/>
    </location>
</feature>
<keyword evidence="2" id="KW-1003">Cell membrane</keyword>
<feature type="domain" description="MacB-like periplasmic core" evidence="9">
    <location>
        <begin position="101"/>
        <end position="331"/>
    </location>
</feature>
<keyword evidence="11" id="KW-1185">Reference proteome</keyword>